<dbReference type="GO" id="GO:0004519">
    <property type="term" value="F:endonuclease activity"/>
    <property type="evidence" value="ECO:0007669"/>
    <property type="project" value="UniProtKB-KW"/>
</dbReference>
<name>A0A5C7B350_9FLAO</name>
<evidence type="ECO:0000256" key="3">
    <source>
        <dbReference type="ARBA" id="ARBA00022801"/>
    </source>
</evidence>
<evidence type="ECO:0000313" key="6">
    <source>
        <dbReference type="Proteomes" id="UP000321938"/>
    </source>
</evidence>
<dbReference type="OrthoDB" id="5500612at2"/>
<proteinExistence type="inferred from homology"/>
<gene>
    <name evidence="5" type="ORF">ES692_15520</name>
</gene>
<keyword evidence="5" id="KW-0255">Endonuclease</keyword>
<dbReference type="SUPFAM" id="SSF56219">
    <property type="entry name" value="DNase I-like"/>
    <property type="match status" value="1"/>
</dbReference>
<evidence type="ECO:0000256" key="2">
    <source>
        <dbReference type="ARBA" id="ARBA00022722"/>
    </source>
</evidence>
<dbReference type="InterPro" id="IPR005135">
    <property type="entry name" value="Endo/exonuclease/phosphatase"/>
</dbReference>
<feature type="domain" description="Endonuclease/exonuclease/phosphatase" evidence="4">
    <location>
        <begin position="35"/>
        <end position="272"/>
    </location>
</feature>
<dbReference type="CDD" id="cd10283">
    <property type="entry name" value="MnuA_DNase1-like"/>
    <property type="match status" value="1"/>
</dbReference>
<dbReference type="AlphaFoldDB" id="A0A5C7B350"/>
<dbReference type="Gene3D" id="3.60.10.10">
    <property type="entry name" value="Endonuclease/exonuclease/phosphatase"/>
    <property type="match status" value="1"/>
</dbReference>
<dbReference type="EMBL" id="VOSB01000026">
    <property type="protein sequence ID" value="TXE15688.1"/>
    <property type="molecule type" value="Genomic_DNA"/>
</dbReference>
<keyword evidence="2" id="KW-0540">Nuclease</keyword>
<dbReference type="STRING" id="1123037.GCA_000425305_03272"/>
<sequence>MIKKLFLIIVLGTLNGFSQNTNKLISSNSESLKILSWNIQDLGQSKNDTEIDFIVKVLKDFDIIAIQEVVAKHPAGAQKVAQIVDELNRKGFKWDYRISDPTNSPSVYMSERYAFIWKTSKVKMLTRAYLDKELEDYCIREPFIGKFQSKRNSEPFYVVNFHSRTHSDQPELEIIYFQNYQKRLHTDNILIVGDFNLSENHNVWDSLYQQGYKSAIKNSKTTLKQKCKRGDYLSHEIDNVYYSKGVMFSNAGVIDYIETCENLKAARMISDHLPVFLEFSITDN</sequence>
<keyword evidence="3" id="KW-0378">Hydrolase</keyword>
<evidence type="ECO:0000256" key="1">
    <source>
        <dbReference type="ARBA" id="ARBA00007359"/>
    </source>
</evidence>
<dbReference type="Pfam" id="PF03372">
    <property type="entry name" value="Exo_endo_phos"/>
    <property type="match status" value="1"/>
</dbReference>
<reference evidence="5 6" key="1">
    <citation type="submission" date="2019-08" db="EMBL/GenBank/DDBJ databases">
        <title>Genome of Psychroserpens burtonensis ACAM 167.</title>
        <authorList>
            <person name="Bowman J.P."/>
        </authorList>
    </citation>
    <scope>NUCLEOTIDE SEQUENCE [LARGE SCALE GENOMIC DNA]</scope>
    <source>
        <strain evidence="5 6">ACAM 167</strain>
    </source>
</reference>
<evidence type="ECO:0000259" key="4">
    <source>
        <dbReference type="Pfam" id="PF03372"/>
    </source>
</evidence>
<dbReference type="PANTHER" id="PTHR11371:SF31">
    <property type="entry name" value="EXTRACELLULAR NUCLEASE"/>
    <property type="match status" value="1"/>
</dbReference>
<comment type="similarity">
    <text evidence="1">Belongs to the DNase I family.</text>
</comment>
<keyword evidence="6" id="KW-1185">Reference proteome</keyword>
<dbReference type="GO" id="GO:0016787">
    <property type="term" value="F:hydrolase activity"/>
    <property type="evidence" value="ECO:0007669"/>
    <property type="project" value="UniProtKB-KW"/>
</dbReference>
<dbReference type="GO" id="GO:0004536">
    <property type="term" value="F:DNA nuclease activity"/>
    <property type="evidence" value="ECO:0007669"/>
    <property type="project" value="InterPro"/>
</dbReference>
<dbReference type="InterPro" id="IPR036691">
    <property type="entry name" value="Endo/exonu/phosph_ase_sf"/>
</dbReference>
<comment type="caution">
    <text evidence="5">The sequence shown here is derived from an EMBL/GenBank/DDBJ whole genome shotgun (WGS) entry which is preliminary data.</text>
</comment>
<dbReference type="RefSeq" id="WP_028872949.1">
    <property type="nucleotide sequence ID" value="NZ_VOSB01000026.1"/>
</dbReference>
<accession>A0A5C7B350</accession>
<organism evidence="5 6">
    <name type="scientific">Psychroserpens burtonensis</name>
    <dbReference type="NCBI Taxonomy" id="49278"/>
    <lineage>
        <taxon>Bacteria</taxon>
        <taxon>Pseudomonadati</taxon>
        <taxon>Bacteroidota</taxon>
        <taxon>Flavobacteriia</taxon>
        <taxon>Flavobacteriales</taxon>
        <taxon>Flavobacteriaceae</taxon>
        <taxon>Psychroserpens</taxon>
    </lineage>
</organism>
<dbReference type="InterPro" id="IPR016202">
    <property type="entry name" value="DNase_I"/>
</dbReference>
<dbReference type="Proteomes" id="UP000321938">
    <property type="component" value="Unassembled WGS sequence"/>
</dbReference>
<protein>
    <submittedName>
        <fullName evidence="5">Endonuclease</fullName>
    </submittedName>
</protein>
<evidence type="ECO:0000313" key="5">
    <source>
        <dbReference type="EMBL" id="TXE15688.1"/>
    </source>
</evidence>
<dbReference type="GO" id="GO:0006308">
    <property type="term" value="P:DNA catabolic process"/>
    <property type="evidence" value="ECO:0007669"/>
    <property type="project" value="InterPro"/>
</dbReference>
<dbReference type="SMART" id="SM00476">
    <property type="entry name" value="DNaseIc"/>
    <property type="match status" value="1"/>
</dbReference>
<dbReference type="PANTHER" id="PTHR11371">
    <property type="entry name" value="DEOXYRIBONUCLEASE"/>
    <property type="match status" value="1"/>
</dbReference>